<sequence length="1106" mass="117854">MKAASTSFARTSSSCGDPDCIRTSASRSPAHFLPQFSSHRFILVSRSPYFHAQLVTWANTKSNSNSNELMTITLPSPPFTPASLHFTLGYIYTGTLHFSHRTYDLATALSILTASNYLSLHALHAEIQARVIGEMLHGLFHAHLEFGEYERVTGGRWGTGGCRCRQCARRIPRVLEFSIADDVKNAILERGARRALVGLYGEGWCNPEFATLPQKIRDSLLKGLGKRTTPTNVFSLLFAAQHALKKLDGMVDAWVDGVRECILSGRKGVDECLAAKAEECFEEAEWVTLLEGEGMGIGFGDVERVGWVMESIIRGLNEKCAAVVYQAISSILLRIGSSDPNSPSHHDADDPQPLLATTSPIRARVEEARTEVVRYLRKRWMGVRHEGGFEGLEGWAVKEIAGETEVSVEDLLLPAPTSTSASSTSTIKAKGKPRTSSHALRDLHDADSDTISVTSLRASVLNRSAHGGAKHARDGTVTGRDMNADTGSSGRIAGHGHGHGKSGLGKHVRSHSGTGTDVGTPSIRSVARSTISRGPVTPSRNDTRPDSKLTPDSASVRSTVTTTDTVRSTSTERGVRNDLSSSTRNDLSSSSRNDLSTGNRNDLSPSPSPSYTSNLTTHTTSMRTHGKGADKPSLSKLVTLSKQHTRVSTVRSSTASSHGPTLRIPSSSRPQSSLSSATSETSTFRTAQSEVATPTSSNGGGTPTSSNGTPRLSVAGGARPRRGSGASDLSTRTVGTARGRPSSVASTTSTAARSAVSRTSAAVTARSTATRSSLVGAARSTATRSRATPTRTVTPTKAGGITATRTSITPRSSASKRVDPQLGKISPASTRHSAGMKPAGQKQAQSTVTTESDSRNVDEKDVDMDKENIQVPSLQKADQQERETDAALDLEENGETTSMTGTPPTLTVRTSTDTLKTATTPLMGADAKPLPLPEPRGATLEIGIPCIISSKRKRFRAFARYIGEVEGEWGPWVGVEVPVGDGWTGDNLDGRQWNDGSWGGVRYFDISGSSGGSEWEYGGTDEARGGVPRRRKVDVDWVYGSGMGTVGKGNGALKREGDQLTVGTERTKRLRSVSPAVSDMSTSESRGLFVRPQQVLYVVDAVGSDL</sequence>
<comment type="caution">
    <text evidence="1">The sequence shown here is derived from an EMBL/GenBank/DDBJ whole genome shotgun (WGS) entry which is preliminary data.</text>
</comment>
<gene>
    <name evidence="1" type="ORF">BJ138DRAFT_1119440</name>
</gene>
<keyword evidence="2" id="KW-1185">Reference proteome</keyword>
<organism evidence="1 2">
    <name type="scientific">Hygrophoropsis aurantiaca</name>
    <dbReference type="NCBI Taxonomy" id="72124"/>
    <lineage>
        <taxon>Eukaryota</taxon>
        <taxon>Fungi</taxon>
        <taxon>Dikarya</taxon>
        <taxon>Basidiomycota</taxon>
        <taxon>Agaricomycotina</taxon>
        <taxon>Agaricomycetes</taxon>
        <taxon>Agaricomycetidae</taxon>
        <taxon>Boletales</taxon>
        <taxon>Coniophorineae</taxon>
        <taxon>Hygrophoropsidaceae</taxon>
        <taxon>Hygrophoropsis</taxon>
    </lineage>
</organism>
<proteinExistence type="predicted"/>
<reference evidence="1" key="1">
    <citation type="journal article" date="2021" name="New Phytol.">
        <title>Evolutionary innovations through gain and loss of genes in the ectomycorrhizal Boletales.</title>
        <authorList>
            <person name="Wu G."/>
            <person name="Miyauchi S."/>
            <person name="Morin E."/>
            <person name="Kuo A."/>
            <person name="Drula E."/>
            <person name="Varga T."/>
            <person name="Kohler A."/>
            <person name="Feng B."/>
            <person name="Cao Y."/>
            <person name="Lipzen A."/>
            <person name="Daum C."/>
            <person name="Hundley H."/>
            <person name="Pangilinan J."/>
            <person name="Johnson J."/>
            <person name="Barry K."/>
            <person name="LaButti K."/>
            <person name="Ng V."/>
            <person name="Ahrendt S."/>
            <person name="Min B."/>
            <person name="Choi I.G."/>
            <person name="Park H."/>
            <person name="Plett J.M."/>
            <person name="Magnuson J."/>
            <person name="Spatafora J.W."/>
            <person name="Nagy L.G."/>
            <person name="Henrissat B."/>
            <person name="Grigoriev I.V."/>
            <person name="Yang Z.L."/>
            <person name="Xu J."/>
            <person name="Martin F.M."/>
        </authorList>
    </citation>
    <scope>NUCLEOTIDE SEQUENCE</scope>
    <source>
        <strain evidence="1">ATCC 28755</strain>
    </source>
</reference>
<evidence type="ECO:0000313" key="2">
    <source>
        <dbReference type="Proteomes" id="UP000790377"/>
    </source>
</evidence>
<dbReference type="EMBL" id="MU268483">
    <property type="protein sequence ID" value="KAH7904412.1"/>
    <property type="molecule type" value="Genomic_DNA"/>
</dbReference>
<protein>
    <submittedName>
        <fullName evidence="1">Uncharacterized protein</fullName>
    </submittedName>
</protein>
<name>A0ACB7ZUU0_9AGAM</name>
<dbReference type="Proteomes" id="UP000790377">
    <property type="component" value="Unassembled WGS sequence"/>
</dbReference>
<accession>A0ACB7ZUU0</accession>
<evidence type="ECO:0000313" key="1">
    <source>
        <dbReference type="EMBL" id="KAH7904412.1"/>
    </source>
</evidence>